<keyword evidence="1" id="KW-0175">Coiled coil</keyword>
<dbReference type="AlphaFoldDB" id="A0A1I0VYP8"/>
<feature type="transmembrane region" description="Helical" evidence="2">
    <location>
        <begin position="465"/>
        <end position="483"/>
    </location>
</feature>
<feature type="coiled-coil region" evidence="1">
    <location>
        <begin position="732"/>
        <end position="800"/>
    </location>
</feature>
<protein>
    <submittedName>
        <fullName evidence="4">Uncharacterized protein YhaN</fullName>
    </submittedName>
</protein>
<dbReference type="InterPro" id="IPR027417">
    <property type="entry name" value="P-loop_NTPase"/>
</dbReference>
<keyword evidence="5" id="KW-1185">Reference proteome</keyword>
<evidence type="ECO:0000256" key="2">
    <source>
        <dbReference type="SAM" id="Phobius"/>
    </source>
</evidence>
<dbReference type="PANTHER" id="PTHR41259:SF1">
    <property type="entry name" value="DOUBLE-STRAND BREAK REPAIR RAD50 ATPASE, PUTATIVE-RELATED"/>
    <property type="match status" value="1"/>
</dbReference>
<dbReference type="RefSeq" id="WP_170848129.1">
    <property type="nucleotide sequence ID" value="NZ_FOJW01000002.1"/>
</dbReference>
<evidence type="ECO:0000313" key="4">
    <source>
        <dbReference type="EMBL" id="SFA81308.1"/>
    </source>
</evidence>
<keyword evidence="2" id="KW-1133">Transmembrane helix</keyword>
<dbReference type="STRING" id="237679.SAMN04488072_10257"/>
<evidence type="ECO:0000256" key="1">
    <source>
        <dbReference type="SAM" id="Coils"/>
    </source>
</evidence>
<reference evidence="4 5" key="1">
    <citation type="submission" date="2016-10" db="EMBL/GenBank/DDBJ databases">
        <authorList>
            <person name="de Groot N.N."/>
        </authorList>
    </citation>
    <scope>NUCLEOTIDE SEQUENCE [LARGE SCALE GENOMIC DNA]</scope>
    <source>
        <strain evidence="4 5">CGMCC 1.3702</strain>
    </source>
</reference>
<dbReference type="Gene3D" id="3.40.50.300">
    <property type="entry name" value="P-loop containing nucleotide triphosphate hydrolases"/>
    <property type="match status" value="2"/>
</dbReference>
<feature type="domain" description="YhaN AAA" evidence="3">
    <location>
        <begin position="1"/>
        <end position="197"/>
    </location>
</feature>
<dbReference type="PANTHER" id="PTHR41259">
    <property type="entry name" value="DOUBLE-STRAND BREAK REPAIR RAD50 ATPASE, PUTATIVE-RELATED"/>
    <property type="match status" value="1"/>
</dbReference>
<dbReference type="InterPro" id="IPR038734">
    <property type="entry name" value="YhaN_AAA"/>
</dbReference>
<feature type="coiled-coil region" evidence="1">
    <location>
        <begin position="321"/>
        <end position="412"/>
    </location>
</feature>
<sequence>MHIRQAIIYGFGKWVDYTIDFSAENFLCIYGDNEAGKSSIQHFITFMLFGLPPKKRAYYRPKTSGKMGGRLTVFEPDIGEFVIERIDEVENGAASCYTPDGKTYHETWLQERLKGMTQAVYQSIFSFSALDLVDIRKMKEAELGEVLLGIGLTGSKNMYDIEKWLDTKIGELFKPSGKKPELNQQLASLDDLFTSLQHYRKQEAAYKDKKAAMFALTDDNRQLQAELEHMNGIAFRIEKKQQALPVFKAYQHELEQLDNYPEHIPFPENGIDRLEKLNEQLLPLKSELAVLQHNGNTYAEKRDAIRSELYDAAVYERAEAIMEQKQAYMEAQKEIDRLRDSIRKLELQINTELEQLNSGISSEDLETLHLPFHVEKTWNQLKIDMEQLTLTRNQLQEELQQLTKNRDYLKAEQSKLSSSLLNESQENMLEESISHYEQQKYMEQEAVEQTVKWQRMKQKKEKSNILWLGGSFAAATLLGLFSVVLNQNFLLALAVVSLVIGAGQWLSSKRNLQDIEKMLQTNETAPNQVSINDKLEAERTIEANHNKKRELSSINEQIRLNDTEFIKCEEKQHGLQVRENRLNEQIRCQHKRYPFLMQIDIMYWSELFHSLKQMVKLYRDKAEMKNQCESLLENTDQYAEMANKFFHEMNWESSNRSMEDKLLAIEKLLENRRDRTALIQQYENWCEDNEHQQHNMKQKMLVYEQELAHLLAIAETETEEDFLQKGKQLSDKQKHMNKMSELSEQLSQMLRNEEYDALLSGENIEESQLKHEYEQAAAKIKELGQDIDTKRQQKADVSAELGMMESSESYSEALHRFTVEREKLNELAGEWAVYKTAKEMLAETKRNYRDKYLGKVIEKTSRYFQVLTGGVYPFIYPPSSDKPFRAEAYDGIRYSVDELSQGTVDQLYVSLRMGISEAMSEKHRLPFIIDDAFVHFDPTRTKRMIKLLSKLSANQQIILFTCKEDVRESAGNVISIPHVTGSNISTSNFKAKQG</sequence>
<gene>
    <name evidence="4" type="ORF">SAMN04488072_10257</name>
</gene>
<keyword evidence="2" id="KW-0472">Membrane</keyword>
<proteinExistence type="predicted"/>
<dbReference type="SUPFAM" id="SSF52540">
    <property type="entry name" value="P-loop containing nucleoside triphosphate hydrolases"/>
    <property type="match status" value="1"/>
</dbReference>
<dbReference type="Proteomes" id="UP000198642">
    <property type="component" value="Unassembled WGS sequence"/>
</dbReference>
<accession>A0A1I0VYP8</accession>
<name>A0A1I0VYP8_9BACI</name>
<organism evidence="4 5">
    <name type="scientific">Lentibacillus halodurans</name>
    <dbReference type="NCBI Taxonomy" id="237679"/>
    <lineage>
        <taxon>Bacteria</taxon>
        <taxon>Bacillati</taxon>
        <taxon>Bacillota</taxon>
        <taxon>Bacilli</taxon>
        <taxon>Bacillales</taxon>
        <taxon>Bacillaceae</taxon>
        <taxon>Lentibacillus</taxon>
    </lineage>
</organism>
<evidence type="ECO:0000313" key="5">
    <source>
        <dbReference type="Proteomes" id="UP000198642"/>
    </source>
</evidence>
<feature type="coiled-coil region" evidence="1">
    <location>
        <begin position="614"/>
        <end position="641"/>
    </location>
</feature>
<dbReference type="EMBL" id="FOJW01000002">
    <property type="protein sequence ID" value="SFA81308.1"/>
    <property type="molecule type" value="Genomic_DNA"/>
</dbReference>
<evidence type="ECO:0000259" key="3">
    <source>
        <dbReference type="Pfam" id="PF13514"/>
    </source>
</evidence>
<keyword evidence="2" id="KW-0812">Transmembrane</keyword>
<dbReference type="Pfam" id="PF13514">
    <property type="entry name" value="AAA_27"/>
    <property type="match status" value="1"/>
</dbReference>
<feature type="transmembrane region" description="Helical" evidence="2">
    <location>
        <begin position="489"/>
        <end position="507"/>
    </location>
</feature>